<sequence>LKASPMEDCGDVQFLAESPPTPTHSRPIPSAMCKRHGEKSLIFTID</sequence>
<keyword evidence="3" id="KW-1185">Reference proteome</keyword>
<proteinExistence type="predicted"/>
<protein>
    <submittedName>
        <fullName evidence="2">Uncharacterized protein</fullName>
    </submittedName>
</protein>
<name>A0A195BD26_9HYME</name>
<accession>A0A195BD26</accession>
<dbReference type="EMBL" id="KQ976511">
    <property type="protein sequence ID" value="KYM82463.1"/>
    <property type="molecule type" value="Genomic_DNA"/>
</dbReference>
<evidence type="ECO:0000256" key="1">
    <source>
        <dbReference type="SAM" id="MobiDB-lite"/>
    </source>
</evidence>
<evidence type="ECO:0000313" key="3">
    <source>
        <dbReference type="Proteomes" id="UP000078540"/>
    </source>
</evidence>
<gene>
    <name evidence="2" type="ORF">ALC53_06953</name>
</gene>
<evidence type="ECO:0000313" key="2">
    <source>
        <dbReference type="EMBL" id="KYM82463.1"/>
    </source>
</evidence>
<feature type="non-terminal residue" evidence="2">
    <location>
        <position position="1"/>
    </location>
</feature>
<organism evidence="2 3">
    <name type="scientific">Atta colombica</name>
    <dbReference type="NCBI Taxonomy" id="520822"/>
    <lineage>
        <taxon>Eukaryota</taxon>
        <taxon>Metazoa</taxon>
        <taxon>Ecdysozoa</taxon>
        <taxon>Arthropoda</taxon>
        <taxon>Hexapoda</taxon>
        <taxon>Insecta</taxon>
        <taxon>Pterygota</taxon>
        <taxon>Neoptera</taxon>
        <taxon>Endopterygota</taxon>
        <taxon>Hymenoptera</taxon>
        <taxon>Apocrita</taxon>
        <taxon>Aculeata</taxon>
        <taxon>Formicoidea</taxon>
        <taxon>Formicidae</taxon>
        <taxon>Myrmicinae</taxon>
        <taxon>Atta</taxon>
    </lineage>
</organism>
<feature type="region of interest" description="Disordered" evidence="1">
    <location>
        <begin position="1"/>
        <end position="31"/>
    </location>
</feature>
<dbReference type="Proteomes" id="UP000078540">
    <property type="component" value="Unassembled WGS sequence"/>
</dbReference>
<reference evidence="2 3" key="1">
    <citation type="submission" date="2015-09" db="EMBL/GenBank/DDBJ databases">
        <title>Atta colombica WGS genome.</title>
        <authorList>
            <person name="Nygaard S."/>
            <person name="Hu H."/>
            <person name="Boomsma J."/>
            <person name="Zhang G."/>
        </authorList>
    </citation>
    <scope>NUCLEOTIDE SEQUENCE [LARGE SCALE GENOMIC DNA]</scope>
    <source>
        <strain evidence="2">Treedump-2</strain>
        <tissue evidence="2">Whole body</tissue>
    </source>
</reference>
<dbReference type="AlphaFoldDB" id="A0A195BD26"/>